<keyword evidence="2" id="KW-0408">Iron</keyword>
<keyword evidence="5" id="KW-1185">Reference proteome</keyword>
<dbReference type="GO" id="GO:0016491">
    <property type="term" value="F:oxidoreductase activity"/>
    <property type="evidence" value="ECO:0007669"/>
    <property type="project" value="UniProtKB-KW"/>
</dbReference>
<dbReference type="SUPFAM" id="SSF51197">
    <property type="entry name" value="Clavaminate synthase-like"/>
    <property type="match status" value="1"/>
</dbReference>
<reference evidence="4 5" key="1">
    <citation type="submission" date="2019-04" db="EMBL/GenBank/DDBJ databases">
        <title>Friends and foes A comparative genomics study of 23 Aspergillus species from section Flavi.</title>
        <authorList>
            <consortium name="DOE Joint Genome Institute"/>
            <person name="Kjaerbolling I."/>
            <person name="Vesth T."/>
            <person name="Frisvad J.C."/>
            <person name="Nybo J.L."/>
            <person name="Theobald S."/>
            <person name="Kildgaard S."/>
            <person name="Isbrandt T."/>
            <person name="Kuo A."/>
            <person name="Sato A."/>
            <person name="Lyhne E.K."/>
            <person name="Kogle M.E."/>
            <person name="Wiebenga A."/>
            <person name="Kun R.S."/>
            <person name="Lubbers R.J."/>
            <person name="Makela M.R."/>
            <person name="Barry K."/>
            <person name="Chovatia M."/>
            <person name="Clum A."/>
            <person name="Daum C."/>
            <person name="Haridas S."/>
            <person name="He G."/>
            <person name="LaButti K."/>
            <person name="Lipzen A."/>
            <person name="Mondo S."/>
            <person name="Riley R."/>
            <person name="Salamov A."/>
            <person name="Simmons B.A."/>
            <person name="Magnuson J.K."/>
            <person name="Henrissat B."/>
            <person name="Mortensen U.H."/>
            <person name="Larsen T.O."/>
            <person name="Devries R.P."/>
            <person name="Grigoriev I.V."/>
            <person name="Machida M."/>
            <person name="Baker S.E."/>
            <person name="Andersen M.R."/>
        </authorList>
    </citation>
    <scope>NUCLEOTIDE SEQUENCE [LARGE SCALE GENOMIC DNA]</scope>
    <source>
        <strain evidence="4 5">CBS 151.66</strain>
    </source>
</reference>
<comment type="similarity">
    <text evidence="1 2">Belongs to the iron/ascorbate-dependent oxidoreductase family.</text>
</comment>
<dbReference type="Pfam" id="PF14226">
    <property type="entry name" value="DIOX_N"/>
    <property type="match status" value="1"/>
</dbReference>
<keyword evidence="2" id="KW-0560">Oxidoreductase</keyword>
<dbReference type="InterPro" id="IPR026992">
    <property type="entry name" value="DIOX_N"/>
</dbReference>
<dbReference type="Proteomes" id="UP000326565">
    <property type="component" value="Unassembled WGS sequence"/>
</dbReference>
<dbReference type="PRINTS" id="PR00682">
    <property type="entry name" value="IPNSYNTHASE"/>
</dbReference>
<evidence type="ECO:0000259" key="3">
    <source>
        <dbReference type="PROSITE" id="PS51471"/>
    </source>
</evidence>
<dbReference type="GO" id="GO:0046872">
    <property type="term" value="F:metal ion binding"/>
    <property type="evidence" value="ECO:0007669"/>
    <property type="project" value="UniProtKB-KW"/>
</dbReference>
<sequence length="360" mass="40193">MSSSIVQQPGGVRSSPEGGFENIPIIDVSALDSPHREERQKLAAKIYEACTQIGFFYIKSHGISEDLIGSLHDVARRFFSLSEEQKMGYYLGRSKKYRGFMPLYTEQITGTDFNDTTEESTTGALSEAFDIGYELSADPERVADDALPPDTYNLYGDNQWPSDDVLLGFRETYLTYFGEALTLCRKLMRSFALSLNLEEDFFDSKMNYPGVTSRMLHYPPQPVKGEVIQGLGAHTDYECFTILSQDSVPALQVRNAKGEWIVAPPIPGTLVVNIADCLSIWTNRKFKSAIHRVTNLTGQERYSIPFFFGVDYDTTVSVLPSCISDEEPACQKPFKAGEFVRAKLAKAYVGYSEEPSAEGN</sequence>
<dbReference type="Pfam" id="PF03171">
    <property type="entry name" value="2OG-FeII_Oxy"/>
    <property type="match status" value="1"/>
</dbReference>
<dbReference type="GO" id="GO:0044283">
    <property type="term" value="P:small molecule biosynthetic process"/>
    <property type="evidence" value="ECO:0007669"/>
    <property type="project" value="UniProtKB-ARBA"/>
</dbReference>
<dbReference type="OrthoDB" id="288590at2759"/>
<protein>
    <submittedName>
        <fullName evidence="4">Clavaminate synthase-like protein</fullName>
    </submittedName>
</protein>
<evidence type="ECO:0000313" key="4">
    <source>
        <dbReference type="EMBL" id="KAB8067572.1"/>
    </source>
</evidence>
<organism evidence="4 5">
    <name type="scientific">Aspergillus leporis</name>
    <dbReference type="NCBI Taxonomy" id="41062"/>
    <lineage>
        <taxon>Eukaryota</taxon>
        <taxon>Fungi</taxon>
        <taxon>Dikarya</taxon>
        <taxon>Ascomycota</taxon>
        <taxon>Pezizomycotina</taxon>
        <taxon>Eurotiomycetes</taxon>
        <taxon>Eurotiomycetidae</taxon>
        <taxon>Eurotiales</taxon>
        <taxon>Aspergillaceae</taxon>
        <taxon>Aspergillus</taxon>
        <taxon>Aspergillus subgen. Circumdati</taxon>
    </lineage>
</organism>
<evidence type="ECO:0000313" key="5">
    <source>
        <dbReference type="Proteomes" id="UP000326565"/>
    </source>
</evidence>
<dbReference type="InterPro" id="IPR027443">
    <property type="entry name" value="IPNS-like_sf"/>
</dbReference>
<gene>
    <name evidence="4" type="ORF">BDV29DRAFT_185954</name>
</gene>
<dbReference type="InterPro" id="IPR050231">
    <property type="entry name" value="Iron_ascorbate_oxido_reductase"/>
</dbReference>
<name>A0A5N5WKI4_9EURO</name>
<dbReference type="EMBL" id="ML732469">
    <property type="protein sequence ID" value="KAB8067572.1"/>
    <property type="molecule type" value="Genomic_DNA"/>
</dbReference>
<dbReference type="InterPro" id="IPR044861">
    <property type="entry name" value="IPNS-like_FE2OG_OXY"/>
</dbReference>
<dbReference type="AlphaFoldDB" id="A0A5N5WKI4"/>
<feature type="domain" description="Fe2OG dioxygenase" evidence="3">
    <location>
        <begin position="205"/>
        <end position="310"/>
    </location>
</feature>
<dbReference type="Gene3D" id="2.60.120.330">
    <property type="entry name" value="B-lactam Antibiotic, Isopenicillin N Synthase, Chain"/>
    <property type="match status" value="1"/>
</dbReference>
<evidence type="ECO:0000256" key="2">
    <source>
        <dbReference type="RuleBase" id="RU003682"/>
    </source>
</evidence>
<proteinExistence type="inferred from homology"/>
<dbReference type="PANTHER" id="PTHR47990">
    <property type="entry name" value="2-OXOGLUTARATE (2OG) AND FE(II)-DEPENDENT OXYGENASE SUPERFAMILY PROTEIN-RELATED"/>
    <property type="match status" value="1"/>
</dbReference>
<dbReference type="InterPro" id="IPR005123">
    <property type="entry name" value="Oxoglu/Fe-dep_dioxygenase_dom"/>
</dbReference>
<keyword evidence="2" id="KW-0479">Metal-binding</keyword>
<evidence type="ECO:0000256" key="1">
    <source>
        <dbReference type="ARBA" id="ARBA00008056"/>
    </source>
</evidence>
<dbReference type="PROSITE" id="PS51471">
    <property type="entry name" value="FE2OG_OXY"/>
    <property type="match status" value="1"/>
</dbReference>
<accession>A0A5N5WKI4</accession>